<dbReference type="InterPro" id="IPR053951">
    <property type="entry name" value="K_trans_N"/>
</dbReference>
<keyword evidence="3" id="KW-0812">Transmembrane</keyword>
<feature type="signal peptide" evidence="4">
    <location>
        <begin position="1"/>
        <end position="33"/>
    </location>
</feature>
<dbReference type="GO" id="GO:0016020">
    <property type="term" value="C:membrane"/>
    <property type="evidence" value="ECO:0007669"/>
    <property type="project" value="InterPro"/>
</dbReference>
<dbReference type="OrthoDB" id="504708at2759"/>
<evidence type="ECO:0000256" key="4">
    <source>
        <dbReference type="SAM" id="SignalP"/>
    </source>
</evidence>
<comment type="similarity">
    <text evidence="1">Belongs to the HAK/KUP transporter (TC 2.A.72.3) family.</text>
</comment>
<evidence type="ECO:0000313" key="7">
    <source>
        <dbReference type="Proteomes" id="UP001085076"/>
    </source>
</evidence>
<reference evidence="6" key="2">
    <citation type="journal article" date="2022" name="Hortic Res">
        <title>The genome of Dioscorea zingiberensis sheds light on the biosynthesis, origin and evolution of the medicinally important diosgenin saponins.</title>
        <authorList>
            <person name="Li Y."/>
            <person name="Tan C."/>
            <person name="Li Z."/>
            <person name="Guo J."/>
            <person name="Li S."/>
            <person name="Chen X."/>
            <person name="Wang C."/>
            <person name="Dai X."/>
            <person name="Yang H."/>
            <person name="Song W."/>
            <person name="Hou L."/>
            <person name="Xu J."/>
            <person name="Tong Z."/>
            <person name="Xu A."/>
            <person name="Yuan X."/>
            <person name="Wang W."/>
            <person name="Yang Q."/>
            <person name="Chen L."/>
            <person name="Sun Z."/>
            <person name="Wang K."/>
            <person name="Pan B."/>
            <person name="Chen J."/>
            <person name="Bao Y."/>
            <person name="Liu F."/>
            <person name="Qi X."/>
            <person name="Gang D.R."/>
            <person name="Wen J."/>
            <person name="Li J."/>
        </authorList>
    </citation>
    <scope>NUCLEOTIDE SEQUENCE</scope>
    <source>
        <strain evidence="6">Dzin_1.0</strain>
    </source>
</reference>
<evidence type="ECO:0000256" key="1">
    <source>
        <dbReference type="ARBA" id="ARBA00008440"/>
    </source>
</evidence>
<dbReference type="Proteomes" id="UP001085076">
    <property type="component" value="Miscellaneous, Linkage group lg01"/>
</dbReference>
<dbReference type="EMBL" id="JAGGNH010000001">
    <property type="protein sequence ID" value="KAJ0987309.1"/>
    <property type="molecule type" value="Genomic_DNA"/>
</dbReference>
<dbReference type="PANTHER" id="PTHR30540">
    <property type="entry name" value="OSMOTIC STRESS POTASSIUM TRANSPORTER"/>
    <property type="match status" value="1"/>
</dbReference>
<protein>
    <recommendedName>
        <fullName evidence="5">K+ potassium transporter integral membrane domain-containing protein</fullName>
    </recommendedName>
</protein>
<keyword evidence="3" id="KW-0472">Membrane</keyword>
<evidence type="ECO:0000256" key="3">
    <source>
        <dbReference type="SAM" id="Phobius"/>
    </source>
</evidence>
<sequence length="208" mass="22881">MQPRYIPKRGKVLWGILRAAVFVTLGLHHSTKASPTHDTNHFLHSLCVEKPKTIQNSVIMDHGVYQRRSSGRVRPLRLNLPYTGPPGGDQDSVEGPRQGTPRATLTPVNGDTFPSAVEGLSAGILIALFMLQKYGTSKVSFLFSPIMAAWTLSTPMIGVYSFCRYHPGVFKAISLHYIVSFFFLRNGKTGWHLLGGTVLVITGADCRS</sequence>
<gene>
    <name evidence="6" type="ORF">J5N97_005665</name>
</gene>
<evidence type="ECO:0000313" key="6">
    <source>
        <dbReference type="EMBL" id="KAJ0987309.1"/>
    </source>
</evidence>
<keyword evidence="4" id="KW-0732">Signal</keyword>
<keyword evidence="7" id="KW-1185">Reference proteome</keyword>
<name>A0A9D5DA70_9LILI</name>
<dbReference type="GO" id="GO:0015079">
    <property type="term" value="F:potassium ion transmembrane transporter activity"/>
    <property type="evidence" value="ECO:0007669"/>
    <property type="project" value="InterPro"/>
</dbReference>
<dbReference type="InterPro" id="IPR003855">
    <property type="entry name" value="K+_transporter"/>
</dbReference>
<comment type="caution">
    <text evidence="6">The sequence shown here is derived from an EMBL/GenBank/DDBJ whole genome shotgun (WGS) entry which is preliminary data.</text>
</comment>
<accession>A0A9D5DA70</accession>
<dbReference type="Pfam" id="PF02705">
    <property type="entry name" value="K_trans"/>
    <property type="match status" value="1"/>
</dbReference>
<feature type="transmembrane region" description="Helical" evidence="3">
    <location>
        <begin position="112"/>
        <end position="131"/>
    </location>
</feature>
<dbReference type="AlphaFoldDB" id="A0A9D5DA70"/>
<evidence type="ECO:0000256" key="2">
    <source>
        <dbReference type="SAM" id="MobiDB-lite"/>
    </source>
</evidence>
<evidence type="ECO:0000259" key="5">
    <source>
        <dbReference type="Pfam" id="PF02705"/>
    </source>
</evidence>
<feature type="chain" id="PRO_5039724088" description="K+ potassium transporter integral membrane domain-containing protein" evidence="4">
    <location>
        <begin position="34"/>
        <end position="208"/>
    </location>
</feature>
<feature type="region of interest" description="Disordered" evidence="2">
    <location>
        <begin position="76"/>
        <end position="108"/>
    </location>
</feature>
<proteinExistence type="inferred from homology"/>
<reference evidence="6" key="1">
    <citation type="submission" date="2021-03" db="EMBL/GenBank/DDBJ databases">
        <authorList>
            <person name="Li Z."/>
            <person name="Yang C."/>
        </authorList>
    </citation>
    <scope>NUCLEOTIDE SEQUENCE</scope>
    <source>
        <strain evidence="6">Dzin_1.0</strain>
        <tissue evidence="6">Leaf</tissue>
    </source>
</reference>
<keyword evidence="3" id="KW-1133">Transmembrane helix</keyword>
<dbReference type="PANTHER" id="PTHR30540:SF13">
    <property type="entry name" value="POTASSIUM TRANSPORTER 17-RELATED"/>
    <property type="match status" value="1"/>
</dbReference>
<feature type="domain" description="K+ potassium transporter integral membrane" evidence="5">
    <location>
        <begin position="118"/>
        <end position="205"/>
    </location>
</feature>
<feature type="transmembrane region" description="Helical" evidence="3">
    <location>
        <begin position="143"/>
        <end position="162"/>
    </location>
</feature>
<organism evidence="6 7">
    <name type="scientific">Dioscorea zingiberensis</name>
    <dbReference type="NCBI Taxonomy" id="325984"/>
    <lineage>
        <taxon>Eukaryota</taxon>
        <taxon>Viridiplantae</taxon>
        <taxon>Streptophyta</taxon>
        <taxon>Embryophyta</taxon>
        <taxon>Tracheophyta</taxon>
        <taxon>Spermatophyta</taxon>
        <taxon>Magnoliopsida</taxon>
        <taxon>Liliopsida</taxon>
        <taxon>Dioscoreales</taxon>
        <taxon>Dioscoreaceae</taxon>
        <taxon>Dioscorea</taxon>
    </lineage>
</organism>